<dbReference type="Proteomes" id="UP000325313">
    <property type="component" value="Unassembled WGS sequence"/>
</dbReference>
<dbReference type="AlphaFoldDB" id="A0A5B0LM98"/>
<evidence type="ECO:0000313" key="2">
    <source>
        <dbReference type="EMBL" id="KAA1095018.1"/>
    </source>
</evidence>
<comment type="caution">
    <text evidence="1">The sequence shown here is derived from an EMBL/GenBank/DDBJ whole genome shotgun (WGS) entry which is preliminary data.</text>
</comment>
<sequence length="55" mass="6121">MEGKPKYSIWTAFGEGLGAGTGSLAQPRELSALVRAERQRLRAEPSLRSMNRIEF</sequence>
<reference evidence="3 4" key="1">
    <citation type="submission" date="2019-05" db="EMBL/GenBank/DDBJ databases">
        <title>Emergence of the Ug99 lineage of the wheat stem rust pathogen through somatic hybridization.</title>
        <authorList>
            <person name="Li F."/>
            <person name="Upadhyaya N.M."/>
            <person name="Sperschneider J."/>
            <person name="Matny O."/>
            <person name="Nguyen-Phuc H."/>
            <person name="Mago R."/>
            <person name="Raley C."/>
            <person name="Miller M.E."/>
            <person name="Silverstein K.A.T."/>
            <person name="Henningsen E."/>
            <person name="Hirsch C.D."/>
            <person name="Visser B."/>
            <person name="Pretorius Z.A."/>
            <person name="Steffenson B.J."/>
            <person name="Schwessinger B."/>
            <person name="Dodds P.N."/>
            <person name="Figueroa M."/>
        </authorList>
    </citation>
    <scope>NUCLEOTIDE SEQUENCE [LARGE SCALE GENOMIC DNA]</scope>
    <source>
        <strain evidence="2">21-0</strain>
        <strain evidence="1 4">Ug99</strain>
    </source>
</reference>
<evidence type="ECO:0000313" key="3">
    <source>
        <dbReference type="Proteomes" id="UP000324748"/>
    </source>
</evidence>
<keyword evidence="3" id="KW-1185">Reference proteome</keyword>
<organism evidence="1 4">
    <name type="scientific">Puccinia graminis f. sp. tritici</name>
    <dbReference type="NCBI Taxonomy" id="56615"/>
    <lineage>
        <taxon>Eukaryota</taxon>
        <taxon>Fungi</taxon>
        <taxon>Dikarya</taxon>
        <taxon>Basidiomycota</taxon>
        <taxon>Pucciniomycotina</taxon>
        <taxon>Pucciniomycetes</taxon>
        <taxon>Pucciniales</taxon>
        <taxon>Pucciniaceae</taxon>
        <taxon>Puccinia</taxon>
    </lineage>
</organism>
<protein>
    <submittedName>
        <fullName evidence="1">Uncharacterized protein</fullName>
    </submittedName>
</protein>
<gene>
    <name evidence="2" type="ORF">PGT21_034608</name>
    <name evidence="1" type="ORF">PGTUg99_022685</name>
</gene>
<dbReference type="EMBL" id="VSWC01000079">
    <property type="protein sequence ID" value="KAA1095018.1"/>
    <property type="molecule type" value="Genomic_DNA"/>
</dbReference>
<proteinExistence type="predicted"/>
<dbReference type="Proteomes" id="UP000324748">
    <property type="component" value="Unassembled WGS sequence"/>
</dbReference>
<name>A0A5B0LM98_PUCGR</name>
<evidence type="ECO:0000313" key="1">
    <source>
        <dbReference type="EMBL" id="KAA1065319.1"/>
    </source>
</evidence>
<accession>A0A5B0LM98</accession>
<evidence type="ECO:0000313" key="4">
    <source>
        <dbReference type="Proteomes" id="UP000325313"/>
    </source>
</evidence>
<dbReference type="EMBL" id="VDEP01000511">
    <property type="protein sequence ID" value="KAA1065319.1"/>
    <property type="molecule type" value="Genomic_DNA"/>
</dbReference>